<organism evidence="2 3">
    <name type="scientific">Candidatus Wolfebacteria bacterium CG18_big_fil_WC_8_21_14_2_50_39_7</name>
    <dbReference type="NCBI Taxonomy" id="1975071"/>
    <lineage>
        <taxon>Bacteria</taxon>
        <taxon>Candidatus Wolfeibacteriota</taxon>
    </lineage>
</organism>
<protein>
    <submittedName>
        <fullName evidence="2">Uncharacterized protein</fullName>
    </submittedName>
</protein>
<accession>A0A2H0EDS6</accession>
<feature type="region of interest" description="Disordered" evidence="1">
    <location>
        <begin position="84"/>
        <end position="103"/>
    </location>
</feature>
<evidence type="ECO:0000313" key="3">
    <source>
        <dbReference type="Proteomes" id="UP000229241"/>
    </source>
</evidence>
<proteinExistence type="predicted"/>
<dbReference type="AlphaFoldDB" id="A0A2H0EDS6"/>
<dbReference type="Proteomes" id="UP000229241">
    <property type="component" value="Unassembled WGS sequence"/>
</dbReference>
<sequence>MHANKIDDETVMTGPVEAYHHTNTTTTPASPASPPPPEQARGAIPNNDTNNSDVKKDALSGSTGAIDDSILDDKHVLMLLSDQSLSKDQLDRQNRAREVMEMA</sequence>
<feature type="compositionally biased region" description="Basic and acidic residues" evidence="1">
    <location>
        <begin position="88"/>
        <end position="103"/>
    </location>
</feature>
<dbReference type="EMBL" id="PCTX01000070">
    <property type="protein sequence ID" value="PIP91999.1"/>
    <property type="molecule type" value="Genomic_DNA"/>
</dbReference>
<gene>
    <name evidence="2" type="ORF">COW77_02330</name>
</gene>
<evidence type="ECO:0000256" key="1">
    <source>
        <dbReference type="SAM" id="MobiDB-lite"/>
    </source>
</evidence>
<reference evidence="2 3" key="1">
    <citation type="submission" date="2017-09" db="EMBL/GenBank/DDBJ databases">
        <title>Depth-based differentiation of microbial function through sediment-hosted aquifers and enrichment of novel symbionts in the deep terrestrial subsurface.</title>
        <authorList>
            <person name="Probst A.J."/>
            <person name="Ladd B."/>
            <person name="Jarett J.K."/>
            <person name="Geller-Mcgrath D.E."/>
            <person name="Sieber C.M."/>
            <person name="Emerson J.B."/>
            <person name="Anantharaman K."/>
            <person name="Thomas B.C."/>
            <person name="Malmstrom R."/>
            <person name="Stieglmeier M."/>
            <person name="Klingl A."/>
            <person name="Woyke T."/>
            <person name="Ryan C.M."/>
            <person name="Banfield J.F."/>
        </authorList>
    </citation>
    <scope>NUCLEOTIDE SEQUENCE [LARGE SCALE GENOMIC DNA]</scope>
    <source>
        <strain evidence="2">CG18_big_fil_WC_8_21_14_2_50_39_7</strain>
    </source>
</reference>
<feature type="non-terminal residue" evidence="2">
    <location>
        <position position="103"/>
    </location>
</feature>
<feature type="region of interest" description="Disordered" evidence="1">
    <location>
        <begin position="1"/>
        <end position="68"/>
    </location>
</feature>
<name>A0A2H0EDS6_9BACT</name>
<comment type="caution">
    <text evidence="2">The sequence shown here is derived from an EMBL/GenBank/DDBJ whole genome shotgun (WGS) entry which is preliminary data.</text>
</comment>
<evidence type="ECO:0000313" key="2">
    <source>
        <dbReference type="EMBL" id="PIP91999.1"/>
    </source>
</evidence>